<dbReference type="Proteomes" id="UP001140562">
    <property type="component" value="Unassembled WGS sequence"/>
</dbReference>
<comment type="caution">
    <text evidence="1">The sequence shown here is derived from an EMBL/GenBank/DDBJ whole genome shotgun (WGS) entry which is preliminary data.</text>
</comment>
<dbReference type="AlphaFoldDB" id="A0A9W9C143"/>
<sequence length="297" mass="33822">MPSRIPTPTLDMRRNQAQEHEEWIGNRLQIRVAFERAWKHRLTLAETFLEKLKEKGLHGVREVEALVEHMKEEFDTATWNTRTLFPHAHKERTVRVSLGQFQKAPTPLSREVLPEDIPEPFKVIGSDHPDYKYDWDYVASTDPIHPIDTNYAHPLDAVDPSWVLHHLSPEDLEQSSDGFGFDTSEADTIWGSSLEGVNVESTVWVEDASGWTSEAAGFGQSQAPGDPVHAAAPEPQIEGYAEDDNLLSERVDMMIRYNRELLCLSRWEIKDAEGPNGRFVIDPQLPRHGDAKNGWLK</sequence>
<name>A0A9W9C143_9PLEO</name>
<evidence type="ECO:0000313" key="1">
    <source>
        <dbReference type="EMBL" id="KAJ4338291.1"/>
    </source>
</evidence>
<dbReference type="OrthoDB" id="3933435at2759"/>
<accession>A0A9W9C143</accession>
<reference evidence="1" key="1">
    <citation type="submission" date="2022-10" db="EMBL/GenBank/DDBJ databases">
        <title>Tapping the CABI collections for fungal endophytes: first genome assemblies for Collariella, Neodidymelliopsis, Ascochyta clinopodiicola, Didymella pomorum, Didymosphaeria variabile, Neocosmospora piperis and Neocucurbitaria cava.</title>
        <authorList>
            <person name="Hill R."/>
        </authorList>
    </citation>
    <scope>NUCLEOTIDE SEQUENCE</scope>
    <source>
        <strain evidence="1">IMI 360193</strain>
    </source>
</reference>
<gene>
    <name evidence="1" type="ORF">N0V87_004059</name>
</gene>
<evidence type="ECO:0000313" key="2">
    <source>
        <dbReference type="Proteomes" id="UP001140562"/>
    </source>
</evidence>
<organism evidence="1 2">
    <name type="scientific">Didymella glomerata</name>
    <dbReference type="NCBI Taxonomy" id="749621"/>
    <lineage>
        <taxon>Eukaryota</taxon>
        <taxon>Fungi</taxon>
        <taxon>Dikarya</taxon>
        <taxon>Ascomycota</taxon>
        <taxon>Pezizomycotina</taxon>
        <taxon>Dothideomycetes</taxon>
        <taxon>Pleosporomycetidae</taxon>
        <taxon>Pleosporales</taxon>
        <taxon>Pleosporineae</taxon>
        <taxon>Didymellaceae</taxon>
        <taxon>Didymella</taxon>
    </lineage>
</organism>
<keyword evidence="2" id="KW-1185">Reference proteome</keyword>
<proteinExistence type="predicted"/>
<protein>
    <submittedName>
        <fullName evidence="1">Uncharacterized protein</fullName>
    </submittedName>
</protein>
<dbReference type="EMBL" id="JAPEUV010000031">
    <property type="protein sequence ID" value="KAJ4338291.1"/>
    <property type="molecule type" value="Genomic_DNA"/>
</dbReference>